<proteinExistence type="predicted"/>
<protein>
    <submittedName>
        <fullName evidence="1">Uncharacterized protein</fullName>
    </submittedName>
</protein>
<organism evidence="1 2">
    <name type="scientific">Kingella bonacorsii</name>
    <dbReference type="NCBI Taxonomy" id="2796361"/>
    <lineage>
        <taxon>Bacteria</taxon>
        <taxon>Pseudomonadati</taxon>
        <taxon>Pseudomonadota</taxon>
        <taxon>Betaproteobacteria</taxon>
        <taxon>Neisseriales</taxon>
        <taxon>Neisseriaceae</taxon>
        <taxon>Kingella</taxon>
    </lineage>
</organism>
<evidence type="ECO:0000313" key="2">
    <source>
        <dbReference type="Proteomes" id="UP000614058"/>
    </source>
</evidence>
<dbReference type="EMBL" id="JAEHNZ010000002">
    <property type="protein sequence ID" value="MBK0396073.1"/>
    <property type="molecule type" value="Genomic_DNA"/>
</dbReference>
<name>A0ABS1BSD3_9NEIS</name>
<reference evidence="1 2" key="1">
    <citation type="journal article" date="2021" name="Pathogens">
        <title>Isolation and Characterization of Kingella bonacorsii sp. nov., A Novel Kingella Species Detected in a Stable Periodontitis Subject.</title>
        <authorList>
            <person name="Antezack A."/>
            <person name="Boxberger M."/>
            <person name="Rolland C."/>
            <person name="Monnet-Corti V."/>
            <person name="La Scola B."/>
        </authorList>
    </citation>
    <scope>NUCLEOTIDE SEQUENCE [LARGE SCALE GENOMIC DNA]</scope>
    <source>
        <strain evidence="1 2">Marseille-Q4569</strain>
    </source>
</reference>
<keyword evidence="2" id="KW-1185">Reference proteome</keyword>
<dbReference type="RefSeq" id="WP_200522251.1">
    <property type="nucleotide sequence ID" value="NZ_JAEHNZ010000002.1"/>
</dbReference>
<evidence type="ECO:0000313" key="1">
    <source>
        <dbReference type="EMBL" id="MBK0396073.1"/>
    </source>
</evidence>
<sequence>MARLWLAAKRGVVRIVTAMSASRRAIRLPTGLQCVATMQRQPETGWANRFSGCLNPPERYAV</sequence>
<dbReference type="Proteomes" id="UP000614058">
    <property type="component" value="Unassembled WGS sequence"/>
</dbReference>
<comment type="caution">
    <text evidence="1">The sequence shown here is derived from an EMBL/GenBank/DDBJ whole genome shotgun (WGS) entry which is preliminary data.</text>
</comment>
<accession>A0ABS1BSD3</accession>
<gene>
    <name evidence="1" type="ORF">JDW22_05650</name>
</gene>